<name>A0A0H3J9L8_CLOPA</name>
<dbReference type="Proteomes" id="UP000028042">
    <property type="component" value="Unassembled WGS sequence"/>
</dbReference>
<evidence type="ECO:0000313" key="3">
    <source>
        <dbReference type="Proteomes" id="UP000028042"/>
    </source>
</evidence>
<protein>
    <recommendedName>
        <fullName evidence="5">Phage tail protein</fullName>
    </recommendedName>
</protein>
<evidence type="ECO:0000313" key="1">
    <source>
        <dbReference type="EMBL" id="AJA54045.1"/>
    </source>
</evidence>
<dbReference type="GeneID" id="93076103"/>
<dbReference type="NCBIfam" id="NF047353">
    <property type="entry name" value="tube_lmo2291"/>
    <property type="match status" value="1"/>
</dbReference>
<dbReference type="KEGG" id="cpat:CLPA_c40280"/>
<dbReference type="PATRIC" id="fig|1262449.3.peg.2103"/>
<gene>
    <name evidence="1" type="ORF">CLPA_c40280</name>
    <name evidence="2" type="ORF">CP6013_03186</name>
</gene>
<dbReference type="RefSeq" id="WP_003444986.1">
    <property type="nucleotide sequence ID" value="NZ_ANZB01000006.1"/>
</dbReference>
<dbReference type="KEGG" id="cpae:CPAST_c40280"/>
<reference evidence="1 4" key="1">
    <citation type="journal article" date="2015" name="Genome Announc.">
        <title>Complete Genome Sequence of the Nitrogen-Fixing and Solvent-Producing Clostridium pasteurianum DSM 525.</title>
        <authorList>
            <person name="Poehlein A."/>
            <person name="Grosse-Honebrink A."/>
            <person name="Zhang Y."/>
            <person name="Minton N.P."/>
            <person name="Daniel R."/>
        </authorList>
    </citation>
    <scope>NUCLEOTIDE SEQUENCE [LARGE SCALE GENOMIC DNA]</scope>
    <source>
        <strain evidence="1">DSM 525</strain>
        <strain evidence="4">DSM 525 / ATCC 6013</strain>
    </source>
</reference>
<reference evidence="2 3" key="3">
    <citation type="journal article" name="Genome Announc.">
        <title>Improved Draft Genome Sequence of Clostridium pasteurianum Strain ATCC 6013 (DSM 525) Using a Hybrid Next-Generation Sequencing Approach.</title>
        <authorList>
            <person name="Pyne M.E."/>
            <person name="Utturkar S."/>
            <person name="Brown S.D."/>
            <person name="Moo-Young M."/>
            <person name="Chung D.A."/>
            <person name="Chou C.P."/>
        </authorList>
    </citation>
    <scope>NUCLEOTIDE SEQUENCE [LARGE SCALE GENOMIC DNA]</scope>
    <source>
        <strain evidence="2 3">ATCC 6013</strain>
    </source>
</reference>
<dbReference type="EMBL" id="JPGY02000001">
    <property type="protein sequence ID" value="KRU13930.1"/>
    <property type="molecule type" value="Genomic_DNA"/>
</dbReference>
<accession>A0A0H3J9L8</accession>
<sequence length="151" mass="16205">MAFTGGVYPVFNIQFQIGVLGRTSSETDMKTIKDMETFSPSIDGNIEEWTPMDTEGWVRRLMTGKGFTIGLNGKRNVGDPGNDYVAGLAWKSGLDCSSKSAIIFPNGAKLEFDCIVNVTTPFGGDSTNVSGLELELQSDGKPTYTPAPAIP</sequence>
<dbReference type="EMBL" id="CP009268">
    <property type="protein sequence ID" value="AJA54045.1"/>
    <property type="molecule type" value="Genomic_DNA"/>
</dbReference>
<evidence type="ECO:0008006" key="5">
    <source>
        <dbReference type="Google" id="ProtNLM"/>
    </source>
</evidence>
<dbReference type="Proteomes" id="UP000030905">
    <property type="component" value="Chromosome"/>
</dbReference>
<organism evidence="1 4">
    <name type="scientific">Clostridium pasteurianum DSM 525 = ATCC 6013</name>
    <dbReference type="NCBI Taxonomy" id="1262449"/>
    <lineage>
        <taxon>Bacteria</taxon>
        <taxon>Bacillati</taxon>
        <taxon>Bacillota</taxon>
        <taxon>Clostridia</taxon>
        <taxon>Eubacteriales</taxon>
        <taxon>Clostridiaceae</taxon>
        <taxon>Clostridium</taxon>
    </lineage>
</organism>
<proteinExistence type="predicted"/>
<dbReference type="AlphaFoldDB" id="A0A0H3J9L8"/>
<dbReference type="eggNOG" id="COG5492">
    <property type="taxonomic scope" value="Bacteria"/>
</dbReference>
<keyword evidence="4" id="KW-1185">Reference proteome</keyword>
<reference evidence="2" key="2">
    <citation type="submission" date="2015-10" db="EMBL/GenBank/DDBJ databases">
        <title>Improved Draft Genome Sequence of Clostridium pasteurianum Strain ATCC 6013 (DSM 525) Using a Hybrid Next-Generation Sequencing Approach.</title>
        <authorList>
            <person name="Pyne M.E."/>
            <person name="Utturkar S.M."/>
            <person name="Brown S.D."/>
            <person name="Moo-Young M."/>
            <person name="Chung D.A."/>
            <person name="Chou P.C."/>
        </authorList>
    </citation>
    <scope>NUCLEOTIDE SEQUENCE</scope>
    <source>
        <strain evidence="2">ATCC 6013</strain>
    </source>
</reference>
<evidence type="ECO:0000313" key="4">
    <source>
        <dbReference type="Proteomes" id="UP000030905"/>
    </source>
</evidence>
<evidence type="ECO:0000313" key="2">
    <source>
        <dbReference type="EMBL" id="KRU13930.1"/>
    </source>
</evidence>